<dbReference type="eggNOG" id="COG0640">
    <property type="taxonomic scope" value="Bacteria"/>
</dbReference>
<keyword evidence="2" id="KW-0238">DNA-binding</keyword>
<dbReference type="InterPro" id="IPR036388">
    <property type="entry name" value="WH-like_DNA-bd_sf"/>
</dbReference>
<dbReference type="KEGG" id="nfa:NFA_22980"/>
<dbReference type="InterPro" id="IPR036390">
    <property type="entry name" value="WH_DNA-bd_sf"/>
</dbReference>
<dbReference type="GeneID" id="61133058"/>
<dbReference type="NCBIfam" id="NF033788">
    <property type="entry name" value="HTH_metalloreg"/>
    <property type="match status" value="1"/>
</dbReference>
<dbReference type="RefSeq" id="WP_011208830.1">
    <property type="nucleotide sequence ID" value="NC_006361.1"/>
</dbReference>
<organism evidence="5 6">
    <name type="scientific">Nocardia farcinica (strain IFM 10152)</name>
    <dbReference type="NCBI Taxonomy" id="247156"/>
    <lineage>
        <taxon>Bacteria</taxon>
        <taxon>Bacillati</taxon>
        <taxon>Actinomycetota</taxon>
        <taxon>Actinomycetes</taxon>
        <taxon>Mycobacteriales</taxon>
        <taxon>Nocardiaceae</taxon>
        <taxon>Nocardia</taxon>
    </lineage>
</organism>
<dbReference type="AlphaFoldDB" id="Q5YXE6"/>
<dbReference type="PROSITE" id="PS50987">
    <property type="entry name" value="HTH_ARSR_2"/>
    <property type="match status" value="1"/>
</dbReference>
<sequence>MAAFRDVDLAILGDPTRRAIFERLARRPSSVGELAESLPITRQAVSQHLRVLRDGGLVVATAQGTRRIYRINPEGLAAIQAYFQQIWDEALTAFQKAADAAATDPGQEHRT</sequence>
<dbReference type="Gene3D" id="1.10.10.10">
    <property type="entry name" value="Winged helix-like DNA-binding domain superfamily/Winged helix DNA-binding domain"/>
    <property type="match status" value="1"/>
</dbReference>
<dbReference type="OrthoDB" id="3628603at2"/>
<dbReference type="InterPro" id="IPR051081">
    <property type="entry name" value="HTH_MetalResp_TranReg"/>
</dbReference>
<dbReference type="GO" id="GO:0003677">
    <property type="term" value="F:DNA binding"/>
    <property type="evidence" value="ECO:0007669"/>
    <property type="project" value="UniProtKB-KW"/>
</dbReference>
<keyword evidence="6" id="KW-1185">Reference proteome</keyword>
<feature type="domain" description="HTH arsR-type" evidence="4">
    <location>
        <begin position="1"/>
        <end position="98"/>
    </location>
</feature>
<proteinExistence type="predicted"/>
<dbReference type="PRINTS" id="PR00778">
    <property type="entry name" value="HTHARSR"/>
</dbReference>
<dbReference type="GO" id="GO:0003700">
    <property type="term" value="F:DNA-binding transcription factor activity"/>
    <property type="evidence" value="ECO:0007669"/>
    <property type="project" value="InterPro"/>
</dbReference>
<evidence type="ECO:0000259" key="4">
    <source>
        <dbReference type="PROSITE" id="PS50987"/>
    </source>
</evidence>
<dbReference type="InterPro" id="IPR011991">
    <property type="entry name" value="ArsR-like_HTH"/>
</dbReference>
<keyword evidence="3" id="KW-0804">Transcription</keyword>
<protein>
    <submittedName>
        <fullName evidence="5">Putative transcriptional regulator</fullName>
    </submittedName>
</protein>
<evidence type="ECO:0000256" key="1">
    <source>
        <dbReference type="ARBA" id="ARBA00023015"/>
    </source>
</evidence>
<reference evidence="5 6" key="1">
    <citation type="journal article" date="2004" name="Proc. Natl. Acad. Sci. U.S.A.">
        <title>The complete genomic sequence of Nocardia farcinica IFM 10152.</title>
        <authorList>
            <person name="Ishikawa J."/>
            <person name="Yamashita A."/>
            <person name="Mikami Y."/>
            <person name="Hoshino Y."/>
            <person name="Kurita H."/>
            <person name="Hotta K."/>
            <person name="Shiba T."/>
            <person name="Hattori M."/>
        </authorList>
    </citation>
    <scope>NUCLEOTIDE SEQUENCE [LARGE SCALE GENOMIC DNA]</scope>
    <source>
        <strain evidence="5 6">IFM 10152</strain>
    </source>
</reference>
<gene>
    <name evidence="5" type="ordered locus">NFA_22980</name>
</gene>
<dbReference type="EMBL" id="AP006618">
    <property type="protein sequence ID" value="BAD57145.1"/>
    <property type="molecule type" value="Genomic_DNA"/>
</dbReference>
<dbReference type="HOGENOM" id="CLU_097806_0_3_11"/>
<dbReference type="SUPFAM" id="SSF46785">
    <property type="entry name" value="Winged helix' DNA-binding domain"/>
    <property type="match status" value="1"/>
</dbReference>
<dbReference type="CDD" id="cd00090">
    <property type="entry name" value="HTH_ARSR"/>
    <property type="match status" value="1"/>
</dbReference>
<evidence type="ECO:0000256" key="3">
    <source>
        <dbReference type="ARBA" id="ARBA00023163"/>
    </source>
</evidence>
<dbReference type="STRING" id="247156.NFA_22980"/>
<dbReference type="InterPro" id="IPR001845">
    <property type="entry name" value="HTH_ArsR_DNA-bd_dom"/>
</dbReference>
<evidence type="ECO:0000313" key="5">
    <source>
        <dbReference type="EMBL" id="BAD57145.1"/>
    </source>
</evidence>
<keyword evidence="1" id="KW-0805">Transcription regulation</keyword>
<dbReference type="PANTHER" id="PTHR33154">
    <property type="entry name" value="TRANSCRIPTIONAL REGULATOR, ARSR FAMILY"/>
    <property type="match status" value="1"/>
</dbReference>
<accession>Q5YXE6</accession>
<evidence type="ECO:0000256" key="2">
    <source>
        <dbReference type="ARBA" id="ARBA00023125"/>
    </source>
</evidence>
<dbReference type="PANTHER" id="PTHR33154:SF33">
    <property type="entry name" value="TRANSCRIPTIONAL REPRESSOR SDPR"/>
    <property type="match status" value="1"/>
</dbReference>
<evidence type="ECO:0000313" key="6">
    <source>
        <dbReference type="Proteomes" id="UP000006820"/>
    </source>
</evidence>
<dbReference type="Proteomes" id="UP000006820">
    <property type="component" value="Chromosome"/>
</dbReference>
<name>Q5YXE6_NOCFA</name>
<dbReference type="SMART" id="SM00418">
    <property type="entry name" value="HTH_ARSR"/>
    <property type="match status" value="1"/>
</dbReference>
<dbReference type="Pfam" id="PF12840">
    <property type="entry name" value="HTH_20"/>
    <property type="match status" value="1"/>
</dbReference>